<feature type="non-terminal residue" evidence="1">
    <location>
        <position position="200"/>
    </location>
</feature>
<organism evidence="1">
    <name type="scientific">uncultured Caudovirales phage</name>
    <dbReference type="NCBI Taxonomy" id="2100421"/>
    <lineage>
        <taxon>Viruses</taxon>
        <taxon>Duplodnaviria</taxon>
        <taxon>Heunggongvirae</taxon>
        <taxon>Uroviricota</taxon>
        <taxon>Caudoviricetes</taxon>
        <taxon>Peduoviridae</taxon>
        <taxon>Maltschvirus</taxon>
        <taxon>Maltschvirus maltsch</taxon>
    </lineage>
</organism>
<proteinExistence type="predicted"/>
<name>A0A6J7X1U2_9CAUD</name>
<sequence length="200" mass="23028">MPNLKVYVNDKYAVLLGKELNRNQRYRLTPHEIVKFKHLKENEGILTACENVGVNAETAPMLWLKTKTESVRITNPLFKTPELTNYEIIKENLIEDLRNYTPKYPKIEREKQYNQRLFVFDPADIHIGKLCSAFEVGEDYNNQIAVQRVLSGCYGILKEIDTTTIDKVLFVIGNDILHIDNAKRTTTGGTPQDTDGMWHS</sequence>
<protein>
    <submittedName>
        <fullName evidence="1">Uncharacterized protein</fullName>
    </submittedName>
</protein>
<gene>
    <name evidence="1" type="ORF">UFOVP388_55</name>
</gene>
<reference evidence="1" key="1">
    <citation type="submission" date="2020-05" db="EMBL/GenBank/DDBJ databases">
        <authorList>
            <person name="Chiriac C."/>
            <person name="Salcher M."/>
            <person name="Ghai R."/>
            <person name="Kavagutti S V."/>
        </authorList>
    </citation>
    <scope>NUCLEOTIDE SEQUENCE</scope>
</reference>
<accession>A0A6J7X1U2</accession>
<evidence type="ECO:0000313" key="1">
    <source>
        <dbReference type="EMBL" id="CAB5224181.1"/>
    </source>
</evidence>
<dbReference type="EMBL" id="LR798324">
    <property type="protein sequence ID" value="CAB5224181.1"/>
    <property type="molecule type" value="Genomic_DNA"/>
</dbReference>